<accession>A0A7M4DGT4</accession>
<evidence type="ECO:0000256" key="1">
    <source>
        <dbReference type="SAM" id="Phobius"/>
    </source>
</evidence>
<keyword evidence="1" id="KW-0812">Transmembrane</keyword>
<proteinExistence type="predicted"/>
<gene>
    <name evidence="2" type="ORF">HALOF300_01331</name>
</gene>
<dbReference type="AlphaFoldDB" id="A0A7M4DGT4"/>
<dbReference type="EMBL" id="CACRYJ010000017">
    <property type="protein sequence ID" value="VZO36127.1"/>
    <property type="molecule type" value="Genomic_DNA"/>
</dbReference>
<evidence type="ECO:0000313" key="3">
    <source>
        <dbReference type="Proteomes" id="UP000419743"/>
    </source>
</evidence>
<protein>
    <recommendedName>
        <fullName evidence="4">DUF1772 domain-containing protein</fullName>
    </recommendedName>
</protein>
<keyword evidence="1" id="KW-1133">Transmembrane helix</keyword>
<comment type="caution">
    <text evidence="2">The sequence shown here is derived from an EMBL/GenBank/DDBJ whole genome shotgun (WGS) entry which is preliminary data.</text>
</comment>
<keyword evidence="3" id="KW-1185">Reference proteome</keyword>
<sequence>MLATLSLAAATVAMGLAAGLFYTFSVAVMPGMARARDAAFVEVMHHINTAILNPRFALAFGGAIVLSVLALIAHLVGDASTAAVPWIGAAVACYLACLIITGRVNIPLNNAIDRAGPTPADPAGVRAAFEARWVRWNHARTATSTAALACLVVALVVG</sequence>
<evidence type="ECO:0000313" key="2">
    <source>
        <dbReference type="EMBL" id="VZO36127.1"/>
    </source>
</evidence>
<dbReference type="Pfam" id="PF08592">
    <property type="entry name" value="Anthrone_oxy"/>
    <property type="match status" value="1"/>
</dbReference>
<reference evidence="2 3" key="1">
    <citation type="submission" date="2019-11" db="EMBL/GenBank/DDBJ databases">
        <authorList>
            <person name="Criscuolo A."/>
        </authorList>
    </citation>
    <scope>NUCLEOTIDE SEQUENCE [LARGE SCALE GENOMIC DNA]</scope>
    <source>
        <strain evidence="2">CIP111667</strain>
    </source>
</reference>
<dbReference type="Proteomes" id="UP000419743">
    <property type="component" value="Unassembled WGS sequence"/>
</dbReference>
<feature type="transmembrane region" description="Helical" evidence="1">
    <location>
        <begin position="59"/>
        <end position="76"/>
    </location>
</feature>
<dbReference type="RefSeq" id="WP_156740144.1">
    <property type="nucleotide sequence ID" value="NZ_CACRYJ010000017.1"/>
</dbReference>
<dbReference type="InterPro" id="IPR013901">
    <property type="entry name" value="Anthrone_oxy"/>
</dbReference>
<organism evidence="2 3">
    <name type="scientific">Occultella aeris</name>
    <dbReference type="NCBI Taxonomy" id="2761496"/>
    <lineage>
        <taxon>Bacteria</taxon>
        <taxon>Bacillati</taxon>
        <taxon>Actinomycetota</taxon>
        <taxon>Actinomycetes</taxon>
        <taxon>Micrococcales</taxon>
        <taxon>Ruaniaceae</taxon>
        <taxon>Occultella</taxon>
    </lineage>
</organism>
<keyword evidence="1" id="KW-0472">Membrane</keyword>
<name>A0A7M4DGT4_9MICO</name>
<feature type="transmembrane region" description="Helical" evidence="1">
    <location>
        <begin position="83"/>
        <end position="101"/>
    </location>
</feature>
<evidence type="ECO:0008006" key="4">
    <source>
        <dbReference type="Google" id="ProtNLM"/>
    </source>
</evidence>